<protein>
    <submittedName>
        <fullName evidence="4">Limkain-b1-like protein</fullName>
    </submittedName>
</protein>
<feature type="compositionally biased region" description="Polar residues" evidence="1">
    <location>
        <begin position="23"/>
        <end position="34"/>
    </location>
</feature>
<comment type="caution">
    <text evidence="4">The sequence shown here is derived from an EMBL/GenBank/DDBJ whole genome shotgun (WGS) entry which is preliminary data.</text>
</comment>
<feature type="domain" description="HTH OST-type" evidence="2">
    <location>
        <begin position="441"/>
        <end position="516"/>
    </location>
</feature>
<feature type="compositionally biased region" description="Low complexity" evidence="1">
    <location>
        <begin position="11"/>
        <end position="22"/>
    </location>
</feature>
<keyword evidence="5" id="KW-1185">Reference proteome</keyword>
<evidence type="ECO:0000259" key="2">
    <source>
        <dbReference type="PROSITE" id="PS51644"/>
    </source>
</evidence>
<dbReference type="Pfam" id="PF19687">
    <property type="entry name" value="MARF1_LOTUS"/>
    <property type="match status" value="1"/>
</dbReference>
<feature type="domain" description="HTH OST-type" evidence="2">
    <location>
        <begin position="604"/>
        <end position="677"/>
    </location>
</feature>
<name>A0A3S3QQN2_9ACAR</name>
<organism evidence="4 5">
    <name type="scientific">Dinothrombium tinctorium</name>
    <dbReference type="NCBI Taxonomy" id="1965070"/>
    <lineage>
        <taxon>Eukaryota</taxon>
        <taxon>Metazoa</taxon>
        <taxon>Ecdysozoa</taxon>
        <taxon>Arthropoda</taxon>
        <taxon>Chelicerata</taxon>
        <taxon>Arachnida</taxon>
        <taxon>Acari</taxon>
        <taxon>Acariformes</taxon>
        <taxon>Trombidiformes</taxon>
        <taxon>Prostigmata</taxon>
        <taxon>Anystina</taxon>
        <taxon>Parasitengona</taxon>
        <taxon>Trombidioidea</taxon>
        <taxon>Trombidiidae</taxon>
        <taxon>Dinothrombium</taxon>
    </lineage>
</organism>
<gene>
    <name evidence="3" type="ORF">B4U79_07557</name>
    <name evidence="4" type="ORF">B4U79_11703</name>
</gene>
<dbReference type="InterPro" id="IPR041966">
    <property type="entry name" value="LOTUS-like"/>
</dbReference>
<dbReference type="OrthoDB" id="6434534at2759"/>
<evidence type="ECO:0000313" key="5">
    <source>
        <dbReference type="Proteomes" id="UP000285301"/>
    </source>
</evidence>
<dbReference type="Gene3D" id="3.30.70.330">
    <property type="match status" value="1"/>
</dbReference>
<reference evidence="4 5" key="1">
    <citation type="journal article" date="2018" name="Gigascience">
        <title>Genomes of trombidid mites reveal novel predicted allergens and laterally-transferred genes associated with secondary metabolism.</title>
        <authorList>
            <person name="Dong X."/>
            <person name="Chaisiri K."/>
            <person name="Xia D."/>
            <person name="Armstrong S.D."/>
            <person name="Fang Y."/>
            <person name="Donnelly M.J."/>
            <person name="Kadowaki T."/>
            <person name="McGarry J.W."/>
            <person name="Darby A.C."/>
            <person name="Makepeace B.L."/>
        </authorList>
    </citation>
    <scope>NUCLEOTIDE SEQUENCE [LARGE SCALE GENOMIC DNA]</scope>
    <source>
        <strain evidence="4">UoL-WK</strain>
    </source>
</reference>
<dbReference type="STRING" id="1965070.A0A3S3QQN2"/>
<dbReference type="Pfam" id="PF12872">
    <property type="entry name" value="OST-HTH"/>
    <property type="match status" value="4"/>
</dbReference>
<dbReference type="InterPro" id="IPR025605">
    <property type="entry name" value="OST-HTH/LOTUS_dom"/>
</dbReference>
<evidence type="ECO:0000256" key="1">
    <source>
        <dbReference type="SAM" id="MobiDB-lite"/>
    </source>
</evidence>
<dbReference type="EMBL" id="NCKU01001318">
    <property type="protein sequence ID" value="RWS12443.1"/>
    <property type="molecule type" value="Genomic_DNA"/>
</dbReference>
<dbReference type="Gene3D" id="3.30.420.610">
    <property type="entry name" value="LOTUS domain-like"/>
    <property type="match status" value="3"/>
</dbReference>
<feature type="region of interest" description="Disordered" evidence="1">
    <location>
        <begin position="1"/>
        <end position="34"/>
    </location>
</feature>
<sequence length="916" mass="105045">MKETVKDTCRSFAPSASSSFSSGHVQDGNNGFSSRRTQPIELLVTNLDSNMDNTSLKKELMNHFRSNAIQVLHVCVLSSQNFQTSPINRGFAQDFPSTCSVKAIVKVATQQDAQIAVSKLHRTKLGTKRMMISNLSSDRSPPLDILRNEVAAIFEDITSKKLPLVTFQDLYEKRYHRSLCMADIHRLRDVIQLITESEGCGGRYVIFNSNIKTKTYSSFFESTAYRSPFCTLHGIKDFQKSPSQWLEQEYTSLPSVKISLKTLAPQIHTLLDTHGGILPLNSIINCYASEFSKEFICDEPPCVPLEHLISCVPGIEISASHSLGFKRIQWLENKSEGNPITRMETKFDCGLSSISNAASEAIAKQLNQFSREVKDLLKSQPHCLIAFSKFVPAYHNHFGRQCCVYQYGYTKLIDLLEAIPHVVQILGEGTKRILTLTHREQTKRFATDMLKVLKAQQAKRLYLKQFPTLFETVFEKPFDVTDYGVCDISDILHDVWEGTVVISREDDDTVVEIPKREQTEDEKERTKVFAKDVIELLQSTPTLSMPFCKFIPAYHHYFNRQCKVSDYGFNKLIELLEEISPHVIELILTNNGEDKLIRLNYENRLKTIGSRLVRLLKMQPNESVSISCLNELFIREYGFGINFEDFDVYDMQSLIKKIPSNFQIVSAGNDCLAKLVDEKVVQTIRCRILRLLMEEYDGQKQIDELLKDYQNRFDQALDSFILYENMNNTVDIDVKRKTVTLCPALKFIRDIIELIQSVPTLFLTTRQLNEVYMQKFSRPLPQPKDFGFKSVISLFQSYGDFVIFNKRQEFGKNTWVLTINRKFIDEQLIVSQKHKVENEGKSEENLCIKDNSLNTDENNTEKKHANRSDNIDSNDELPFPPCEWLPNKSESISNMKPRRIAAKFNFDSNDCNSTSN</sequence>
<evidence type="ECO:0000313" key="4">
    <source>
        <dbReference type="EMBL" id="RWS12456.1"/>
    </source>
</evidence>
<dbReference type="Proteomes" id="UP000285301">
    <property type="component" value="Unassembled WGS sequence"/>
</dbReference>
<feature type="compositionally biased region" description="Basic and acidic residues" evidence="1">
    <location>
        <begin position="859"/>
        <end position="870"/>
    </location>
</feature>
<feature type="region of interest" description="Disordered" evidence="1">
    <location>
        <begin position="847"/>
        <end position="881"/>
    </location>
</feature>
<dbReference type="AlphaFoldDB" id="A0A3S3QQN2"/>
<dbReference type="PROSITE" id="PS51644">
    <property type="entry name" value="HTH_OST"/>
    <property type="match status" value="4"/>
</dbReference>
<dbReference type="EMBL" id="NCKU01001316">
    <property type="protein sequence ID" value="RWS12456.1"/>
    <property type="molecule type" value="Genomic_DNA"/>
</dbReference>
<feature type="domain" description="HTH OST-type" evidence="2">
    <location>
        <begin position="365"/>
        <end position="440"/>
    </location>
</feature>
<dbReference type="InterPro" id="IPR045602">
    <property type="entry name" value="MARF1_LOTUS"/>
</dbReference>
<proteinExistence type="predicted"/>
<evidence type="ECO:0000313" key="3">
    <source>
        <dbReference type="EMBL" id="RWS12443.1"/>
    </source>
</evidence>
<dbReference type="InterPro" id="IPR012677">
    <property type="entry name" value="Nucleotide-bd_a/b_plait_sf"/>
</dbReference>
<feature type="domain" description="HTH OST-type" evidence="2">
    <location>
        <begin position="525"/>
        <end position="601"/>
    </location>
</feature>
<accession>A0A3S3QQN2</accession>
<reference evidence="4" key="2">
    <citation type="submission" date="2018-11" db="EMBL/GenBank/DDBJ databases">
        <title>Trombidioid mite genomics.</title>
        <authorList>
            <person name="Dong X."/>
        </authorList>
    </citation>
    <scope>NUCLEOTIDE SEQUENCE</scope>
    <source>
        <strain evidence="4">UoL-WK</strain>
    </source>
</reference>